<proteinExistence type="predicted"/>
<feature type="transmembrane region" description="Helical" evidence="2">
    <location>
        <begin position="306"/>
        <end position="327"/>
    </location>
</feature>
<feature type="region of interest" description="Disordered" evidence="1">
    <location>
        <begin position="34"/>
        <end position="71"/>
    </location>
</feature>
<accession>A0ABD5XTY7</accession>
<feature type="transmembrane region" description="Helical" evidence="2">
    <location>
        <begin position="363"/>
        <end position="380"/>
    </location>
</feature>
<keyword evidence="2" id="KW-1133">Transmembrane helix</keyword>
<dbReference type="AlphaFoldDB" id="A0ABD5XTY7"/>
<keyword evidence="2" id="KW-0812">Transmembrane</keyword>
<gene>
    <name evidence="3" type="ORF">ACFQMA_02210</name>
</gene>
<evidence type="ECO:0000256" key="2">
    <source>
        <dbReference type="SAM" id="Phobius"/>
    </source>
</evidence>
<evidence type="ECO:0000313" key="3">
    <source>
        <dbReference type="EMBL" id="MFC7138648.1"/>
    </source>
</evidence>
<feature type="transmembrane region" description="Helical" evidence="2">
    <location>
        <begin position="387"/>
        <end position="406"/>
    </location>
</feature>
<name>A0ABD5XTY7_9EURY</name>
<reference evidence="3 4" key="1">
    <citation type="journal article" date="2019" name="Int. J. Syst. Evol. Microbiol.">
        <title>The Global Catalogue of Microorganisms (GCM) 10K type strain sequencing project: providing services to taxonomists for standard genome sequencing and annotation.</title>
        <authorList>
            <consortium name="The Broad Institute Genomics Platform"/>
            <consortium name="The Broad Institute Genome Sequencing Center for Infectious Disease"/>
            <person name="Wu L."/>
            <person name="Ma J."/>
        </authorList>
    </citation>
    <scope>NUCLEOTIDE SEQUENCE [LARGE SCALE GENOMIC DNA]</scope>
    <source>
        <strain evidence="3 4">XZYJT29</strain>
    </source>
</reference>
<keyword evidence="2" id="KW-0472">Membrane</keyword>
<organism evidence="3 4">
    <name type="scientific">Halosimplex aquaticum</name>
    <dbReference type="NCBI Taxonomy" id="3026162"/>
    <lineage>
        <taxon>Archaea</taxon>
        <taxon>Methanobacteriati</taxon>
        <taxon>Methanobacteriota</taxon>
        <taxon>Stenosarchaea group</taxon>
        <taxon>Halobacteria</taxon>
        <taxon>Halobacteriales</taxon>
        <taxon>Haloarculaceae</taxon>
        <taxon>Halosimplex</taxon>
    </lineage>
</organism>
<keyword evidence="4" id="KW-1185">Reference proteome</keyword>
<feature type="transmembrane region" description="Helical" evidence="2">
    <location>
        <begin position="334"/>
        <end position="357"/>
    </location>
</feature>
<protein>
    <submittedName>
        <fullName evidence="3">Uncharacterized protein</fullName>
    </submittedName>
</protein>
<feature type="transmembrane region" description="Helical" evidence="2">
    <location>
        <begin position="244"/>
        <end position="263"/>
    </location>
</feature>
<comment type="caution">
    <text evidence="3">The sequence shown here is derived from an EMBL/GenBank/DDBJ whole genome shotgun (WGS) entry which is preliminary data.</text>
</comment>
<dbReference type="RefSeq" id="WP_274324264.1">
    <property type="nucleotide sequence ID" value="NZ_CP118158.1"/>
</dbReference>
<feature type="compositionally biased region" description="Low complexity" evidence="1">
    <location>
        <begin position="61"/>
        <end position="71"/>
    </location>
</feature>
<dbReference type="Proteomes" id="UP001596432">
    <property type="component" value="Unassembled WGS sequence"/>
</dbReference>
<dbReference type="GeneID" id="78818889"/>
<evidence type="ECO:0000256" key="1">
    <source>
        <dbReference type="SAM" id="MobiDB-lite"/>
    </source>
</evidence>
<feature type="compositionally biased region" description="Gly residues" evidence="1">
    <location>
        <begin position="34"/>
        <end position="53"/>
    </location>
</feature>
<sequence length="407" mass="41623">MNGRLVGVALVCLVAAALGVGALAGDAFGGDGHHGGGAPGGGPDRASGDGGSAGTDRPEAARSAADRPAAGRLVRPRDAGSYLWPYTSRRRSVDGRTLALNVVVLGEPDRVRRALERRSDANWSGAESDAAIGETPWRHASGATRYTYVTDAPGAEGQWVEATYQLAVGSYFTARVHARAYPAPSGDWTALQAHTEYWDWFRLRHTVTGTGPGARFVEEDLRGLPATTDLRREYHGLGGSGNSGWLSVIEIASASAAGLLVVASRRRLHDRALDLALPGALVAIVLGVRAAGVTVADLFVGTNPQVLAGLCYPVLVAGPPVAAARLAPDDPKYAAGLAALGLGAGVALDLALVGVAAVPVRLALHRVALVVALAAVAAGASARDRRLTAAGLLAWAAVLALPLAGLV</sequence>
<evidence type="ECO:0000313" key="4">
    <source>
        <dbReference type="Proteomes" id="UP001596432"/>
    </source>
</evidence>
<dbReference type="EMBL" id="JBHTAS010000001">
    <property type="protein sequence ID" value="MFC7138648.1"/>
    <property type="molecule type" value="Genomic_DNA"/>
</dbReference>
<feature type="transmembrane region" description="Helical" evidence="2">
    <location>
        <begin position="275"/>
        <end position="300"/>
    </location>
</feature>